<organism evidence="1">
    <name type="scientific">Staphylococcus aureus</name>
    <dbReference type="NCBI Taxonomy" id="1280"/>
    <lineage>
        <taxon>Bacteria</taxon>
        <taxon>Bacillati</taxon>
        <taxon>Bacillota</taxon>
        <taxon>Bacilli</taxon>
        <taxon>Bacillales</taxon>
        <taxon>Staphylococcaceae</taxon>
        <taxon>Staphylococcus</taxon>
    </lineage>
</organism>
<dbReference type="AlphaFoldDB" id="C1ICF4"/>
<sequence length="40" mass="4975">MKMLFFLYFFFLKLYNHFLTQPLIGDQMIVTQEQLKDIMK</sequence>
<reference evidence="1" key="2">
    <citation type="submission" date="2009-04" db="EMBL/GenBank/DDBJ databases">
        <title>SCCmec type IVA whole sequence from ST72 strain in Korea.</title>
        <authorList>
            <person name="Park C."/>
            <person name="Lee D.-G."/>
            <person name="Chun H.-S."/>
        </authorList>
    </citation>
    <scope>NUCLEOTIDE SEQUENCE</scope>
    <source>
        <strain evidence="1">Cm11</strain>
    </source>
</reference>
<dbReference type="PATRIC" id="fig|1280.7176.peg.28"/>
<accession>C1ICF4</accession>
<evidence type="ECO:0000313" key="1">
    <source>
        <dbReference type="EMBL" id="ACO37658.1"/>
    </source>
</evidence>
<name>C1ICF4_STAAU</name>
<reference evidence="1" key="1">
    <citation type="journal article" date="2009" name="J. Med. Microbiol.">
        <title>Two variants of staphylococcal cassette chromosome mec type IVA in community-associated meticillin-resistant Staphylococcus aureus strains in South Korea.</title>
        <authorList>
            <person name="Park C."/>
            <person name="Shin H.H."/>
            <person name="Kwon E.Y."/>
            <person name="Choi S.M."/>
            <person name="Kim S.H."/>
            <person name="Park S.H."/>
            <person name="Choi J.H."/>
            <person name="Yoo J.H."/>
            <person name="Lee D.G."/>
            <person name="Shin W.S."/>
        </authorList>
    </citation>
    <scope>NUCLEOTIDE SEQUENCE</scope>
    <source>
        <strain evidence="1">Cm11</strain>
    </source>
</reference>
<protein>
    <submittedName>
        <fullName evidence="1">Uncharacterized protein</fullName>
    </submittedName>
</protein>
<proteinExistence type="predicted"/>
<dbReference type="EMBL" id="EU437549">
    <property type="protein sequence ID" value="ACO37658.1"/>
    <property type="molecule type" value="Genomic_DNA"/>
</dbReference>